<feature type="domain" description="GST C-terminal" evidence="6">
    <location>
        <begin position="96"/>
        <end position="223"/>
    </location>
</feature>
<proteinExistence type="evidence at transcript level"/>
<dbReference type="PROSITE" id="PS50404">
    <property type="entry name" value="GST_NTER"/>
    <property type="match status" value="1"/>
</dbReference>
<dbReference type="AlphaFoldDB" id="A0AA49X760"/>
<dbReference type="PANTHER" id="PTHR43917">
    <property type="match status" value="1"/>
</dbReference>
<evidence type="ECO:0000259" key="5">
    <source>
        <dbReference type="PROSITE" id="PS50404"/>
    </source>
</evidence>
<evidence type="ECO:0000256" key="4">
    <source>
        <dbReference type="ARBA" id="ARBA00047960"/>
    </source>
</evidence>
<dbReference type="EMBL" id="OQ948044">
    <property type="protein sequence ID" value="WLK66393.1"/>
    <property type="molecule type" value="mRNA"/>
</dbReference>
<protein>
    <submittedName>
        <fullName evidence="7">Glutathione S-transferase</fullName>
    </submittedName>
</protein>
<name>A0AA49X760_9HEMI</name>
<dbReference type="InterPro" id="IPR036249">
    <property type="entry name" value="Thioredoxin-like_sf"/>
</dbReference>
<dbReference type="CDD" id="cd03183">
    <property type="entry name" value="GST_C_Theta"/>
    <property type="match status" value="1"/>
</dbReference>
<dbReference type="SUPFAM" id="SSF52833">
    <property type="entry name" value="Thioredoxin-like"/>
    <property type="match status" value="1"/>
</dbReference>
<dbReference type="InterPro" id="IPR010987">
    <property type="entry name" value="Glutathione-S-Trfase_C-like"/>
</dbReference>
<evidence type="ECO:0000256" key="1">
    <source>
        <dbReference type="ARBA" id="ARBA00004496"/>
    </source>
</evidence>
<gene>
    <name evidence="7" type="primary">GST2</name>
</gene>
<dbReference type="InterPro" id="IPR004045">
    <property type="entry name" value="Glutathione_S-Trfase_N"/>
</dbReference>
<dbReference type="InterPro" id="IPR040077">
    <property type="entry name" value="GST_C_Theta"/>
</dbReference>
<dbReference type="Pfam" id="PF00043">
    <property type="entry name" value="GST_C"/>
    <property type="match status" value="1"/>
</dbReference>
<evidence type="ECO:0000256" key="2">
    <source>
        <dbReference type="ARBA" id="ARBA00009899"/>
    </source>
</evidence>
<evidence type="ECO:0000259" key="6">
    <source>
        <dbReference type="PROSITE" id="PS50405"/>
    </source>
</evidence>
<dbReference type="GO" id="GO:0004364">
    <property type="term" value="F:glutathione transferase activity"/>
    <property type="evidence" value="ECO:0007669"/>
    <property type="project" value="UniProtKB-EC"/>
</dbReference>
<dbReference type="PANTHER" id="PTHR43917:SF8">
    <property type="entry name" value="GH16740P-RELATED"/>
    <property type="match status" value="1"/>
</dbReference>
<feature type="domain" description="GST N-terminal" evidence="5">
    <location>
        <begin position="9"/>
        <end position="90"/>
    </location>
</feature>
<dbReference type="Gene3D" id="1.20.1050.10">
    <property type="match status" value="1"/>
</dbReference>
<dbReference type="SFLD" id="SFLDS00019">
    <property type="entry name" value="Glutathione_Transferase_(cytos"/>
    <property type="match status" value="1"/>
</dbReference>
<dbReference type="Pfam" id="PF02798">
    <property type="entry name" value="GST_N"/>
    <property type="match status" value="1"/>
</dbReference>
<comment type="subcellular location">
    <subcellularLocation>
        <location evidence="1">Cytoplasm</location>
    </subcellularLocation>
</comment>
<sequence>MASSSEPSDIITLYIDPLSQASRAIQLFLGINGIDFDTKEIAFAEGSKEAEEFAKINPFKKVPVIAHKGNFVREGIAILRYLCSEFQVEDHWYPEDSLKRARVDEYLEWHHLETRAKSVIYIFSSSYQPVEESRLEQCRSKLDRSCDLIDKVWLQEGKYIAGEEISIADIVAATELEQLAMTDYDPRRGRPRLDAWMLRVRQDTNPLYDVVHNYLKEFCAARLKSLSASSCCWR</sequence>
<dbReference type="InterPro" id="IPR040079">
    <property type="entry name" value="Glutathione_S-Trfase"/>
</dbReference>
<dbReference type="InterPro" id="IPR051369">
    <property type="entry name" value="GST_Theta"/>
</dbReference>
<dbReference type="SFLD" id="SFLDG00358">
    <property type="entry name" value="Main_(cytGST)"/>
    <property type="match status" value="1"/>
</dbReference>
<evidence type="ECO:0000256" key="3">
    <source>
        <dbReference type="ARBA" id="ARBA00022490"/>
    </source>
</evidence>
<organism evidence="7">
    <name type="scientific">Eocanthecona furcellata</name>
    <dbReference type="NCBI Taxonomy" id="696902"/>
    <lineage>
        <taxon>Eukaryota</taxon>
        <taxon>Metazoa</taxon>
        <taxon>Ecdysozoa</taxon>
        <taxon>Arthropoda</taxon>
        <taxon>Hexapoda</taxon>
        <taxon>Insecta</taxon>
        <taxon>Pterygota</taxon>
        <taxon>Neoptera</taxon>
        <taxon>Paraneoptera</taxon>
        <taxon>Hemiptera</taxon>
        <taxon>Heteroptera</taxon>
        <taxon>Panheteroptera</taxon>
        <taxon>Pentatomomorpha</taxon>
        <taxon>Pentatomoidea</taxon>
        <taxon>Pentatomidae</taxon>
        <taxon>Asopinae</taxon>
        <taxon>Eocanthecona</taxon>
    </lineage>
</organism>
<dbReference type="GO" id="GO:0006749">
    <property type="term" value="P:glutathione metabolic process"/>
    <property type="evidence" value="ECO:0007669"/>
    <property type="project" value="TreeGrafter"/>
</dbReference>
<comment type="similarity">
    <text evidence="2">Belongs to the GST superfamily. Theta family.</text>
</comment>
<dbReference type="InterPro" id="IPR036282">
    <property type="entry name" value="Glutathione-S-Trfase_C_sf"/>
</dbReference>
<dbReference type="GO" id="GO:0005737">
    <property type="term" value="C:cytoplasm"/>
    <property type="evidence" value="ECO:0007669"/>
    <property type="project" value="UniProtKB-SubCell"/>
</dbReference>
<reference evidence="7" key="1">
    <citation type="submission" date="2023-05" db="EMBL/GenBank/DDBJ databases">
        <title>Sublethal effect of chlorpyrifos on predatory behavior by Eocanthecona furcellata and its preliminary mechanisms.</title>
        <authorList>
            <person name="Xu S."/>
        </authorList>
    </citation>
    <scope>NUCLEOTIDE SEQUENCE</scope>
</reference>
<dbReference type="InterPro" id="IPR004046">
    <property type="entry name" value="GST_C"/>
</dbReference>
<evidence type="ECO:0000313" key="7">
    <source>
        <dbReference type="EMBL" id="WLK66393.1"/>
    </source>
</evidence>
<dbReference type="SUPFAM" id="SSF47616">
    <property type="entry name" value="GST C-terminal domain-like"/>
    <property type="match status" value="1"/>
</dbReference>
<keyword evidence="3" id="KW-0963">Cytoplasm</keyword>
<dbReference type="Gene3D" id="3.40.30.10">
    <property type="entry name" value="Glutaredoxin"/>
    <property type="match status" value="1"/>
</dbReference>
<comment type="catalytic activity">
    <reaction evidence="4">
        <text>RX + glutathione = an S-substituted glutathione + a halide anion + H(+)</text>
        <dbReference type="Rhea" id="RHEA:16437"/>
        <dbReference type="ChEBI" id="CHEBI:15378"/>
        <dbReference type="ChEBI" id="CHEBI:16042"/>
        <dbReference type="ChEBI" id="CHEBI:17792"/>
        <dbReference type="ChEBI" id="CHEBI:57925"/>
        <dbReference type="ChEBI" id="CHEBI:90779"/>
        <dbReference type="EC" id="2.5.1.18"/>
    </reaction>
</comment>
<accession>A0AA49X760</accession>
<dbReference type="PROSITE" id="PS50405">
    <property type="entry name" value="GST_CTER"/>
    <property type="match status" value="1"/>
</dbReference>